<comment type="caution">
    <text evidence="9">The sequence shown here is derived from an EMBL/GenBank/DDBJ whole genome shotgun (WGS) entry which is preliminary data.</text>
</comment>
<evidence type="ECO:0000256" key="4">
    <source>
        <dbReference type="ARBA" id="ARBA00022989"/>
    </source>
</evidence>
<dbReference type="PANTHER" id="PTHR23501">
    <property type="entry name" value="MAJOR FACILITATOR SUPERFAMILY"/>
    <property type="match status" value="1"/>
</dbReference>
<feature type="transmembrane region" description="Helical" evidence="7">
    <location>
        <begin position="205"/>
        <end position="226"/>
    </location>
</feature>
<dbReference type="InterPro" id="IPR011701">
    <property type="entry name" value="MFS"/>
</dbReference>
<protein>
    <submittedName>
        <fullName evidence="9">Major facilitator superfamily-domain-containing protein</fullName>
    </submittedName>
</protein>
<sequence>MLPITDDEKNNVDDAAASPSTRSAKEEELATTAAGGDDGRVEYPQGLNLTFIIVALILSVFLVSLDMTIVATAIPKITDEFGGLEDVAWYGSAFFMTVGGFQSTWGKTYKYFPLKTSFLAAIFVFEVGSLICGVAPNSTSLIVGRALAGVGSAGITSGAFTIVAFAAAPKIRPLLIGIVGMSYGIAAVAGPLIGGAFSDHVTWRWCFYINLPIGGLSAGIIFLFFTTPATSKPVEATTREKLLQMDLIGVALAMAAIICYILALQYGGQTKPWRSATVIGLIVGFVAILTTFGVWEVYNGERSMVVPRLFKQRSVWVSSIYSFFFAGAYFIVIYYLPIYFQSIDNTSPTDSGVHQLPLIISVTVLIVASGAFISSTGHATPAMVVGSVVATVASGLLYTLDIGTSSGKWIGYQILAGIGWGAAYNVPMVVGQATAPVEDISSVTAIILFFQTVGGAFLVSAAQSAFINRLLTVAATTAPDVDPMLIIGTGATQIRAVFTPEQVPGILVAYMAGIKVALAICVGAVGFSFVMGLFSNFRRLNKEAAETAGGVA</sequence>
<accession>A0AA39XLC6</accession>
<dbReference type="PANTHER" id="PTHR23501:SF177">
    <property type="entry name" value="MAJOR FACILITATOR SUPERFAMILY (MFS) PROFILE DOMAIN-CONTAINING PROTEIN-RELATED"/>
    <property type="match status" value="1"/>
</dbReference>
<feature type="transmembrane region" description="Helical" evidence="7">
    <location>
        <begin position="247"/>
        <end position="267"/>
    </location>
</feature>
<feature type="transmembrane region" description="Helical" evidence="7">
    <location>
        <begin position="117"/>
        <end position="136"/>
    </location>
</feature>
<evidence type="ECO:0000256" key="1">
    <source>
        <dbReference type="ARBA" id="ARBA00004141"/>
    </source>
</evidence>
<feature type="transmembrane region" description="Helical" evidence="7">
    <location>
        <begin position="356"/>
        <end position="373"/>
    </location>
</feature>
<dbReference type="CDD" id="cd17502">
    <property type="entry name" value="MFS_Azr1_MDR_like"/>
    <property type="match status" value="1"/>
</dbReference>
<keyword evidence="2" id="KW-0813">Transport</keyword>
<feature type="transmembrane region" description="Helical" evidence="7">
    <location>
        <begin position="380"/>
        <end position="398"/>
    </location>
</feature>
<feature type="region of interest" description="Disordered" evidence="6">
    <location>
        <begin position="1"/>
        <end position="37"/>
    </location>
</feature>
<comment type="subcellular location">
    <subcellularLocation>
        <location evidence="1">Membrane</location>
        <topology evidence="1">Multi-pass membrane protein</topology>
    </subcellularLocation>
</comment>
<feature type="transmembrane region" description="Helical" evidence="7">
    <location>
        <begin position="87"/>
        <end position="105"/>
    </location>
</feature>
<dbReference type="Proteomes" id="UP001174934">
    <property type="component" value="Unassembled WGS sequence"/>
</dbReference>
<feature type="transmembrane region" description="Helical" evidence="7">
    <location>
        <begin position="273"/>
        <end position="295"/>
    </location>
</feature>
<feature type="transmembrane region" description="Helical" evidence="7">
    <location>
        <begin position="315"/>
        <end position="336"/>
    </location>
</feature>
<keyword evidence="5 7" id="KW-0472">Membrane</keyword>
<evidence type="ECO:0000313" key="9">
    <source>
        <dbReference type="EMBL" id="KAK0636149.1"/>
    </source>
</evidence>
<feature type="transmembrane region" description="Helical" evidence="7">
    <location>
        <begin position="174"/>
        <end position="193"/>
    </location>
</feature>
<feature type="compositionally biased region" description="Basic and acidic residues" evidence="6">
    <location>
        <begin position="1"/>
        <end position="12"/>
    </location>
</feature>
<gene>
    <name evidence="9" type="ORF">B0T17DRAFT_483177</name>
</gene>
<dbReference type="Gene3D" id="1.20.1720.10">
    <property type="entry name" value="Multidrug resistance protein D"/>
    <property type="match status" value="1"/>
</dbReference>
<evidence type="ECO:0000256" key="6">
    <source>
        <dbReference type="SAM" id="MobiDB-lite"/>
    </source>
</evidence>
<evidence type="ECO:0000259" key="8">
    <source>
        <dbReference type="PROSITE" id="PS50850"/>
    </source>
</evidence>
<keyword evidence="4 7" id="KW-1133">Transmembrane helix</keyword>
<feature type="transmembrane region" description="Helical" evidence="7">
    <location>
        <begin position="142"/>
        <end position="167"/>
    </location>
</feature>
<dbReference type="SUPFAM" id="SSF103473">
    <property type="entry name" value="MFS general substrate transporter"/>
    <property type="match status" value="2"/>
</dbReference>
<evidence type="ECO:0000256" key="2">
    <source>
        <dbReference type="ARBA" id="ARBA00022448"/>
    </source>
</evidence>
<dbReference type="InterPro" id="IPR036259">
    <property type="entry name" value="MFS_trans_sf"/>
</dbReference>
<feature type="transmembrane region" description="Helical" evidence="7">
    <location>
        <begin position="507"/>
        <end position="534"/>
    </location>
</feature>
<keyword evidence="10" id="KW-1185">Reference proteome</keyword>
<feature type="transmembrane region" description="Helical" evidence="7">
    <location>
        <begin position="410"/>
        <end position="430"/>
    </location>
</feature>
<dbReference type="Pfam" id="PF07690">
    <property type="entry name" value="MFS_1"/>
    <property type="match status" value="1"/>
</dbReference>
<feature type="transmembrane region" description="Helical" evidence="7">
    <location>
        <begin position="49"/>
        <end position="75"/>
    </location>
</feature>
<evidence type="ECO:0000256" key="7">
    <source>
        <dbReference type="SAM" id="Phobius"/>
    </source>
</evidence>
<dbReference type="FunFam" id="1.20.1250.20:FF:000196">
    <property type="entry name" value="MFS toxin efflux pump (AflT)"/>
    <property type="match status" value="1"/>
</dbReference>
<dbReference type="Gene3D" id="1.20.1250.20">
    <property type="entry name" value="MFS general substrate transporter like domains"/>
    <property type="match status" value="1"/>
</dbReference>
<reference evidence="9" key="1">
    <citation type="submission" date="2023-06" db="EMBL/GenBank/DDBJ databases">
        <title>Genome-scale phylogeny and comparative genomics of the fungal order Sordariales.</title>
        <authorList>
            <consortium name="Lawrence Berkeley National Laboratory"/>
            <person name="Hensen N."/>
            <person name="Bonometti L."/>
            <person name="Westerberg I."/>
            <person name="Brannstrom I.O."/>
            <person name="Guillou S."/>
            <person name="Cros-Aarteil S."/>
            <person name="Calhoun S."/>
            <person name="Haridas S."/>
            <person name="Kuo A."/>
            <person name="Mondo S."/>
            <person name="Pangilinan J."/>
            <person name="Riley R."/>
            <person name="LaButti K."/>
            <person name="Andreopoulos B."/>
            <person name="Lipzen A."/>
            <person name="Chen C."/>
            <person name="Yanf M."/>
            <person name="Daum C."/>
            <person name="Ng V."/>
            <person name="Clum A."/>
            <person name="Steindorff A."/>
            <person name="Ohm R."/>
            <person name="Martin F."/>
            <person name="Silar P."/>
            <person name="Natvig D."/>
            <person name="Lalanne C."/>
            <person name="Gautier V."/>
            <person name="Ament-velasquez S.L."/>
            <person name="Kruys A."/>
            <person name="Hutchinson M.I."/>
            <person name="Powell A.J."/>
            <person name="Barry K."/>
            <person name="Miller A.N."/>
            <person name="Grigoriev I.V."/>
            <person name="Debuchy R."/>
            <person name="Gladieux P."/>
            <person name="Thoren M.H."/>
            <person name="Johannesson H."/>
        </authorList>
    </citation>
    <scope>NUCLEOTIDE SEQUENCE</scope>
    <source>
        <strain evidence="9">SMH3391-2</strain>
    </source>
</reference>
<feature type="domain" description="Major facilitator superfamily (MFS) profile" evidence="8">
    <location>
        <begin position="52"/>
        <end position="517"/>
    </location>
</feature>
<proteinExistence type="predicted"/>
<evidence type="ECO:0000256" key="5">
    <source>
        <dbReference type="ARBA" id="ARBA00023136"/>
    </source>
</evidence>
<dbReference type="GO" id="GO:0005886">
    <property type="term" value="C:plasma membrane"/>
    <property type="evidence" value="ECO:0007669"/>
    <property type="project" value="TreeGrafter"/>
</dbReference>
<name>A0AA39XLC6_9PEZI</name>
<dbReference type="AlphaFoldDB" id="A0AA39XLC6"/>
<dbReference type="PROSITE" id="PS50850">
    <property type="entry name" value="MFS"/>
    <property type="match status" value="1"/>
</dbReference>
<keyword evidence="3 7" id="KW-0812">Transmembrane</keyword>
<evidence type="ECO:0000313" key="10">
    <source>
        <dbReference type="Proteomes" id="UP001174934"/>
    </source>
</evidence>
<dbReference type="FunFam" id="1.20.1720.10:FF:000012">
    <property type="entry name" value="MFS toxin efflux pump (AflT)"/>
    <property type="match status" value="1"/>
</dbReference>
<evidence type="ECO:0000256" key="3">
    <source>
        <dbReference type="ARBA" id="ARBA00022692"/>
    </source>
</evidence>
<feature type="transmembrane region" description="Helical" evidence="7">
    <location>
        <begin position="442"/>
        <end position="462"/>
    </location>
</feature>
<organism evidence="9 10">
    <name type="scientific">Bombardia bombarda</name>
    <dbReference type="NCBI Taxonomy" id="252184"/>
    <lineage>
        <taxon>Eukaryota</taxon>
        <taxon>Fungi</taxon>
        <taxon>Dikarya</taxon>
        <taxon>Ascomycota</taxon>
        <taxon>Pezizomycotina</taxon>
        <taxon>Sordariomycetes</taxon>
        <taxon>Sordariomycetidae</taxon>
        <taxon>Sordariales</taxon>
        <taxon>Lasiosphaeriaceae</taxon>
        <taxon>Bombardia</taxon>
    </lineage>
</organism>
<dbReference type="EMBL" id="JAULSR010000001">
    <property type="protein sequence ID" value="KAK0636149.1"/>
    <property type="molecule type" value="Genomic_DNA"/>
</dbReference>
<dbReference type="InterPro" id="IPR020846">
    <property type="entry name" value="MFS_dom"/>
</dbReference>
<dbReference type="GO" id="GO:0022857">
    <property type="term" value="F:transmembrane transporter activity"/>
    <property type="evidence" value="ECO:0007669"/>
    <property type="project" value="InterPro"/>
</dbReference>